<accession>A0A2W5B7F6</accession>
<evidence type="ECO:0000259" key="1">
    <source>
        <dbReference type="Pfam" id="PF04773"/>
    </source>
</evidence>
<dbReference type="EMBL" id="QFNF01000010">
    <property type="protein sequence ID" value="PZO78851.1"/>
    <property type="molecule type" value="Genomic_DNA"/>
</dbReference>
<organism evidence="2 3">
    <name type="scientific">Sphingomonas hengshuiensis</name>
    <dbReference type="NCBI Taxonomy" id="1609977"/>
    <lineage>
        <taxon>Bacteria</taxon>
        <taxon>Pseudomonadati</taxon>
        <taxon>Pseudomonadota</taxon>
        <taxon>Alphaproteobacteria</taxon>
        <taxon>Sphingomonadales</taxon>
        <taxon>Sphingomonadaceae</taxon>
        <taxon>Sphingomonas</taxon>
    </lineage>
</organism>
<sequence length="331" mass="35823">MSRAATVEEDAARWLMRREDAAWSAADERALAAWLGASSAHQAAFWRLEAGWAAADRVAALGTVVPQATTRRRWPLRVALPRLRPAGRWVPAAVAASLLLAIGGTAWRQGMLSPPAEPAIAYHTPVGGYRVVALDDGSRVEMNTATRLRAAPRGGTREVWLDSGEAFFDIAHRDDRRFVVHAGPRTVTVLGTRFSVRRDGDRVTVAVVSGRVRIDDARGVEGAHAALVGKGDVAVARPGETLVQVAPGRVEASTAWRDGMLVFDQSSLADAIGEFNRYERVPVRIRDAELGRMSIGGAFQIGRRAAFLDLLRSAYGVKADRLPDGSVELHR</sequence>
<evidence type="ECO:0000313" key="2">
    <source>
        <dbReference type="EMBL" id="PZO78851.1"/>
    </source>
</evidence>
<gene>
    <name evidence="2" type="ORF">DI632_06060</name>
</gene>
<proteinExistence type="predicted"/>
<dbReference type="Gene3D" id="2.60.120.1440">
    <property type="match status" value="1"/>
</dbReference>
<name>A0A2W5B7F6_9SPHN</name>
<dbReference type="InterPro" id="IPR006860">
    <property type="entry name" value="FecR"/>
</dbReference>
<feature type="domain" description="FecR protein" evidence="1">
    <location>
        <begin position="122"/>
        <end position="213"/>
    </location>
</feature>
<dbReference type="GO" id="GO:0016989">
    <property type="term" value="F:sigma factor antagonist activity"/>
    <property type="evidence" value="ECO:0007669"/>
    <property type="project" value="TreeGrafter"/>
</dbReference>
<reference evidence="2 3" key="1">
    <citation type="submission" date="2017-08" db="EMBL/GenBank/DDBJ databases">
        <title>Infants hospitalized years apart are colonized by the same room-sourced microbial strains.</title>
        <authorList>
            <person name="Brooks B."/>
            <person name="Olm M.R."/>
            <person name="Firek B.A."/>
            <person name="Baker R."/>
            <person name="Thomas B.C."/>
            <person name="Morowitz M.J."/>
            <person name="Banfield J.F."/>
        </authorList>
    </citation>
    <scope>NUCLEOTIDE SEQUENCE [LARGE SCALE GENOMIC DNA]</scope>
    <source>
        <strain evidence="2">S2_018_000_R3_110</strain>
    </source>
</reference>
<dbReference type="PIRSF" id="PIRSF018266">
    <property type="entry name" value="FecR"/>
    <property type="match status" value="1"/>
</dbReference>
<protein>
    <recommendedName>
        <fullName evidence="1">FecR protein domain-containing protein</fullName>
    </recommendedName>
</protein>
<dbReference type="InterPro" id="IPR012373">
    <property type="entry name" value="Ferrdict_sens_TM"/>
</dbReference>
<dbReference type="PANTHER" id="PTHR30273:SF2">
    <property type="entry name" value="PROTEIN FECR"/>
    <property type="match status" value="1"/>
</dbReference>
<comment type="caution">
    <text evidence="2">The sequence shown here is derived from an EMBL/GenBank/DDBJ whole genome shotgun (WGS) entry which is preliminary data.</text>
</comment>
<dbReference type="AlphaFoldDB" id="A0A2W5B7F6"/>
<evidence type="ECO:0000313" key="3">
    <source>
        <dbReference type="Proteomes" id="UP000248614"/>
    </source>
</evidence>
<dbReference type="Pfam" id="PF04773">
    <property type="entry name" value="FecR"/>
    <property type="match status" value="1"/>
</dbReference>
<dbReference type="Proteomes" id="UP000248614">
    <property type="component" value="Unassembled WGS sequence"/>
</dbReference>
<dbReference type="PANTHER" id="PTHR30273">
    <property type="entry name" value="PERIPLASMIC SIGNAL SENSOR AND SIGMA FACTOR ACTIVATOR FECR-RELATED"/>
    <property type="match status" value="1"/>
</dbReference>